<evidence type="ECO:0000313" key="2">
    <source>
        <dbReference type="EMBL" id="VDP08946.1"/>
    </source>
</evidence>
<name>A0A183G6W0_HELPZ</name>
<organism evidence="3 4">
    <name type="scientific">Heligmosomoides polygyrus</name>
    <name type="common">Parasitic roundworm</name>
    <dbReference type="NCBI Taxonomy" id="6339"/>
    <lineage>
        <taxon>Eukaryota</taxon>
        <taxon>Metazoa</taxon>
        <taxon>Ecdysozoa</taxon>
        <taxon>Nematoda</taxon>
        <taxon>Chromadorea</taxon>
        <taxon>Rhabditida</taxon>
        <taxon>Rhabditina</taxon>
        <taxon>Rhabditomorpha</taxon>
        <taxon>Strongyloidea</taxon>
        <taxon>Heligmosomidae</taxon>
        <taxon>Heligmosomoides</taxon>
    </lineage>
</organism>
<dbReference type="Gene3D" id="3.30.70.270">
    <property type="match status" value="1"/>
</dbReference>
<dbReference type="PANTHER" id="PTHR47027">
    <property type="entry name" value="REVERSE TRANSCRIPTASE DOMAIN-CONTAINING PROTEIN"/>
    <property type="match status" value="1"/>
</dbReference>
<dbReference type="PROSITE" id="PS50878">
    <property type="entry name" value="RT_POL"/>
    <property type="match status" value="1"/>
</dbReference>
<accession>A0A183G6W0</accession>
<evidence type="ECO:0000259" key="1">
    <source>
        <dbReference type="PROSITE" id="PS50878"/>
    </source>
</evidence>
<dbReference type="InterPro" id="IPR000477">
    <property type="entry name" value="RT_dom"/>
</dbReference>
<dbReference type="InterPro" id="IPR043502">
    <property type="entry name" value="DNA/RNA_pol_sf"/>
</dbReference>
<protein>
    <submittedName>
        <fullName evidence="4">Reverse transcriptase domain-containing protein</fullName>
    </submittedName>
</protein>
<dbReference type="InterPro" id="IPR043128">
    <property type="entry name" value="Rev_trsase/Diguanyl_cyclase"/>
</dbReference>
<keyword evidence="3" id="KW-1185">Reference proteome</keyword>
<dbReference type="PANTHER" id="PTHR47027:SF28">
    <property type="entry name" value="ENDONUCLEASE-REVERSE TRANSCRIPTASE"/>
    <property type="match status" value="1"/>
</dbReference>
<dbReference type="SUPFAM" id="SSF56672">
    <property type="entry name" value="DNA/RNA polymerases"/>
    <property type="match status" value="1"/>
</dbReference>
<reference evidence="4" key="2">
    <citation type="submission" date="2019-09" db="UniProtKB">
        <authorList>
            <consortium name="WormBaseParasite"/>
        </authorList>
    </citation>
    <scope>IDENTIFICATION</scope>
</reference>
<dbReference type="CDD" id="cd01650">
    <property type="entry name" value="RT_nLTR_like"/>
    <property type="match status" value="1"/>
</dbReference>
<dbReference type="OrthoDB" id="7697131at2759"/>
<accession>A0A3P8EP62</accession>
<dbReference type="Proteomes" id="UP000050761">
    <property type="component" value="Unassembled WGS sequence"/>
</dbReference>
<dbReference type="EMBL" id="UZAH01030031">
    <property type="protein sequence ID" value="VDP08946.1"/>
    <property type="molecule type" value="Genomic_DNA"/>
</dbReference>
<feature type="domain" description="Reverse transcriptase" evidence="1">
    <location>
        <begin position="214"/>
        <end position="453"/>
    </location>
</feature>
<dbReference type="WBParaSite" id="HPBE_0001746401-mRNA-1">
    <property type="protein sequence ID" value="HPBE_0001746401-mRNA-1"/>
    <property type="gene ID" value="HPBE_0001746401"/>
</dbReference>
<dbReference type="Pfam" id="PF00078">
    <property type="entry name" value="RVT_1"/>
    <property type="match status" value="1"/>
</dbReference>
<proteinExistence type="predicted"/>
<dbReference type="AlphaFoldDB" id="A0A183G6W0"/>
<evidence type="ECO:0000313" key="3">
    <source>
        <dbReference type="Proteomes" id="UP000050761"/>
    </source>
</evidence>
<evidence type="ECO:0000313" key="4">
    <source>
        <dbReference type="WBParaSite" id="HPBE_0001746401-mRNA-1"/>
    </source>
</evidence>
<sequence>MLRKHVAVLGCSEQTKDEFWSLLDEKTAEVPSEDMVVVVGDLNGHVDGYSCRFWLWVTQRRCGNAKTHDTVATQHRPLICSLKITPPSCKRVERCGTARIKWWRLKEKEAAVISRIRLPTVTTVDETWKEATDAITRAARLQLGTTKPRRRRVDKQAWLWTDDVREKKMTVSETEAALRTMKSGKATGPDDLPADLWKSKGWCPDEWLTEFFNQVVAEKKVPESWQQSTTIPIWKKKGSPADCASYRPLRFLSHTMKIFERIVDGSTVDAIHAVRLLLENHCEKQKPVHFAFLDLEKAFDRVPREVIWYALRQHGVPEELIEWVRILYSCPIIRVRAPAGTSMEFPISVGVHQGSALSPLLFVVVMDAITRDLQKAAPWTLLYADDVMLACEDKAELERQAQEWCDRLAWFGLKLNVKKTEHLATDVNQLGSIKINGAELSRVTAFKYLGSTVTPDGSLKLEVNARVSAAWSKWRSLTGVLCDKTIPEYLKSKVYRTVVRPVATYGAECWPVTKEIESRLSVMETKMLRWTAGVTRLDRVRNDTIRQSFGVVPIADKLREARLWPRPSR</sequence>
<reference evidence="2 3" key="1">
    <citation type="submission" date="2018-11" db="EMBL/GenBank/DDBJ databases">
        <authorList>
            <consortium name="Pathogen Informatics"/>
        </authorList>
    </citation>
    <scope>NUCLEOTIDE SEQUENCE [LARGE SCALE GENOMIC DNA]</scope>
</reference>
<gene>
    <name evidence="2" type="ORF">HPBE_LOCUS17463</name>
</gene>